<evidence type="ECO:0000313" key="1">
    <source>
        <dbReference type="EMBL" id="CAB4851439.1"/>
    </source>
</evidence>
<organism evidence="1">
    <name type="scientific">freshwater metagenome</name>
    <dbReference type="NCBI Taxonomy" id="449393"/>
    <lineage>
        <taxon>unclassified sequences</taxon>
        <taxon>metagenomes</taxon>
        <taxon>ecological metagenomes</taxon>
    </lineage>
</organism>
<gene>
    <name evidence="1" type="ORF">UFOPK3268_01253</name>
</gene>
<protein>
    <submittedName>
        <fullName evidence="1">Unannotated protein</fullName>
    </submittedName>
</protein>
<accession>A0A6J7C564</accession>
<dbReference type="AlphaFoldDB" id="A0A6J7C564"/>
<sequence length="62" mass="6488">MMPSTMSPSLKYLIVASTAAAKASASPMSFTAIWLTLGVSMMEVMEWKAPADWCGDGCDGGP</sequence>
<proteinExistence type="predicted"/>
<dbReference type="EMBL" id="CAFBIZ010000171">
    <property type="protein sequence ID" value="CAB4851439.1"/>
    <property type="molecule type" value="Genomic_DNA"/>
</dbReference>
<reference evidence="1" key="1">
    <citation type="submission" date="2020-05" db="EMBL/GenBank/DDBJ databases">
        <authorList>
            <person name="Chiriac C."/>
            <person name="Salcher M."/>
            <person name="Ghai R."/>
            <person name="Kavagutti S V."/>
        </authorList>
    </citation>
    <scope>NUCLEOTIDE SEQUENCE</scope>
</reference>
<name>A0A6J7C564_9ZZZZ</name>